<evidence type="ECO:0000313" key="3">
    <source>
        <dbReference type="Proteomes" id="UP000286104"/>
    </source>
</evidence>
<evidence type="ECO:0000313" key="2">
    <source>
        <dbReference type="EMBL" id="RHC41863.1"/>
    </source>
</evidence>
<evidence type="ECO:0000259" key="1">
    <source>
        <dbReference type="Pfam" id="PF04233"/>
    </source>
</evidence>
<reference evidence="2 3" key="1">
    <citation type="submission" date="2018-08" db="EMBL/GenBank/DDBJ databases">
        <title>A genome reference for cultivated species of the human gut microbiota.</title>
        <authorList>
            <person name="Zou Y."/>
            <person name="Xue W."/>
            <person name="Luo G."/>
        </authorList>
    </citation>
    <scope>NUCLEOTIDE SEQUENCE [LARGE SCALE GENOMIC DNA]</scope>
    <source>
        <strain evidence="2 3">AM36-3AA</strain>
    </source>
</reference>
<comment type="caution">
    <text evidence="2">The sequence shown here is derived from an EMBL/GenBank/DDBJ whole genome shotgun (WGS) entry which is preliminary data.</text>
</comment>
<gene>
    <name evidence="2" type="ORF">DW848_00575</name>
</gene>
<dbReference type="AlphaFoldDB" id="A0A414A7T2"/>
<protein>
    <recommendedName>
        <fullName evidence="1">Phage head morphogenesis domain-containing protein</fullName>
    </recommendedName>
</protein>
<proteinExistence type="predicted"/>
<name>A0A414A7T2_9FIRM</name>
<dbReference type="Pfam" id="PF04233">
    <property type="entry name" value="Phage_Mu_F"/>
    <property type="match status" value="1"/>
</dbReference>
<sequence length="559" mass="63165">MIDMADKSKYYQMVAEAIIAHADPIYDAIDRYLTKADEDLEDELKEEGYAEPKDTVSEINSLEEEIADILHSQTTALVTALKAADGDWDAAQENVSDMIDEDDIAEQVTEAANAMYELNIPKLATVYMQESDGELVVDTLRQRTSEWFASWSEQLGNLMKVNTHKQITDLIQETIANGDDIATLTRKIMDGGWRTEYYQAKRVAVTEVLRAHSVAKEEAIQQSPVVDMKEWRHTGVHKIKPRPNHVAMDGQMVPKDQPFEMQGKDGGTYYPMFPRDPNLPAGESINCHCIHRGIVNQETLGLSIDERKKMQQAFIDNDDGSWEKEQSEKEKAKAGIVPYEATQSRSVSQANTKAADKWAKTHLGVKKTNYTKQDIKAVNRVNRAMQRLYKEYPQLNGFIDEIRFVDNLGTDAARAAISKKGSEIKTVLKISSSHFADQKVINNLIKSQVEEGNWTPKSGAYGILKHEMVHMVTYKKTISMYDNLDDTWKAIDGDVFCKSIMEDAMNACNLKVDRSIIKQKLGIYAAKRPDEFVAEAVSSTKNTKLEKTVKKLFKERTSE</sequence>
<organism evidence="2 3">
    <name type="scientific">Agathobacter rectalis</name>
    <dbReference type="NCBI Taxonomy" id="39491"/>
    <lineage>
        <taxon>Bacteria</taxon>
        <taxon>Bacillati</taxon>
        <taxon>Bacillota</taxon>
        <taxon>Clostridia</taxon>
        <taxon>Lachnospirales</taxon>
        <taxon>Lachnospiraceae</taxon>
        <taxon>Agathobacter</taxon>
    </lineage>
</organism>
<dbReference type="EMBL" id="QSHU01000001">
    <property type="protein sequence ID" value="RHC41863.1"/>
    <property type="molecule type" value="Genomic_DNA"/>
</dbReference>
<dbReference type="Proteomes" id="UP000286104">
    <property type="component" value="Unassembled WGS sequence"/>
</dbReference>
<feature type="domain" description="Phage head morphogenesis" evidence="1">
    <location>
        <begin position="165"/>
        <end position="290"/>
    </location>
</feature>
<dbReference type="InterPro" id="IPR006528">
    <property type="entry name" value="Phage_head_morphogenesis_dom"/>
</dbReference>
<accession>A0A414A7T2</accession>